<gene>
    <name evidence="2" type="ordered locus">Rvan_3603</name>
</gene>
<accession>E3I4V2</accession>
<dbReference type="RefSeq" id="WP_013421132.1">
    <property type="nucleotide sequence ID" value="NC_014664.1"/>
</dbReference>
<dbReference type="eggNOG" id="COG3391">
    <property type="taxonomic scope" value="Bacteria"/>
</dbReference>
<dbReference type="InterPro" id="IPR051200">
    <property type="entry name" value="Host-pathogen_enzymatic-act"/>
</dbReference>
<dbReference type="HOGENOM" id="CLU_762641_0_0_5"/>
<feature type="chain" id="PRO_5003171145" evidence="1">
    <location>
        <begin position="24"/>
        <end position="363"/>
    </location>
</feature>
<reference evidence="3" key="1">
    <citation type="journal article" date="2011" name="J. Bacteriol.">
        <title>Genome sequences of eight morphologically diverse alphaproteobacteria.</title>
        <authorList>
            <consortium name="US DOE Joint Genome Institute"/>
            <person name="Brown P.J."/>
            <person name="Kysela D.T."/>
            <person name="Buechlein A."/>
            <person name="Hemmerich C."/>
            <person name="Brun Y.V."/>
        </authorList>
    </citation>
    <scope>NUCLEOTIDE SEQUENCE [LARGE SCALE GENOMIC DNA]</scope>
    <source>
        <strain evidence="3">ATCC 17100 / ATH 3.1.1 / DSM 162 / LMG 4299</strain>
    </source>
</reference>
<dbReference type="SUPFAM" id="SSF50969">
    <property type="entry name" value="YVTN repeat-like/Quinoprotein amine dehydrogenase"/>
    <property type="match status" value="1"/>
</dbReference>
<dbReference type="STRING" id="648757.Rvan_3603"/>
<organism evidence="2 3">
    <name type="scientific">Rhodomicrobium vannielii (strain ATCC 17100 / DSM 162 / LMG 4299 / NCIMB 10020 / ATH 3.1.1)</name>
    <dbReference type="NCBI Taxonomy" id="648757"/>
    <lineage>
        <taxon>Bacteria</taxon>
        <taxon>Pseudomonadati</taxon>
        <taxon>Pseudomonadota</taxon>
        <taxon>Alphaproteobacteria</taxon>
        <taxon>Hyphomicrobiales</taxon>
        <taxon>Hyphomicrobiaceae</taxon>
        <taxon>Rhodomicrobium</taxon>
    </lineage>
</organism>
<evidence type="ECO:0000256" key="1">
    <source>
        <dbReference type="SAM" id="SignalP"/>
    </source>
</evidence>
<name>E3I4V2_RHOVT</name>
<feature type="signal peptide" evidence="1">
    <location>
        <begin position="1"/>
        <end position="23"/>
    </location>
</feature>
<proteinExistence type="predicted"/>
<evidence type="ECO:0000313" key="3">
    <source>
        <dbReference type="Proteomes" id="UP000001399"/>
    </source>
</evidence>
<dbReference type="PANTHER" id="PTHR47197">
    <property type="entry name" value="PROTEIN NIRF"/>
    <property type="match status" value="1"/>
</dbReference>
<dbReference type="Gene3D" id="2.130.10.10">
    <property type="entry name" value="YVTN repeat-like/Quinoprotein amine dehydrogenase"/>
    <property type="match status" value="1"/>
</dbReference>
<dbReference type="EMBL" id="CP002292">
    <property type="protein sequence ID" value="ADP72774.1"/>
    <property type="molecule type" value="Genomic_DNA"/>
</dbReference>
<dbReference type="InterPro" id="IPR015943">
    <property type="entry name" value="WD40/YVTN_repeat-like_dom_sf"/>
</dbReference>
<keyword evidence="3" id="KW-1185">Reference proteome</keyword>
<sequence>MNPIFRFCVFLALLVMPLSLARASDMPSNVQRLVFVAGRDASSVTAVDVDRDSVVGTIALGIVPLQMRVSGAQAKLVAIDGKSFGVTIAEIASGAVRVLPFDFAPTRLLITADEGTVIAANDKAGEIALIDLSVMGEKARIKGPSDIRDLMVAKDGASIFIAADSIDGVSVYDALTGKLTSIIGTRPARALSRSLLGKNGFALSAGPDPFLTRFNLETAGYQETPTRGRTIYPTIARLLLPDPASGTIEIVPLEATGEAVHLEAEPAISRAYSGYFDTVAFVPGTKTIFVYDMEKLVPSGRIAISGTAGPGVVTPETTKLYLPVESARELIAIDAASRAVGARIKLDFAPTLAEMAGAYGVCH</sequence>
<dbReference type="InterPro" id="IPR011044">
    <property type="entry name" value="Quino_amine_DH_bsu"/>
</dbReference>
<keyword evidence="1" id="KW-0732">Signal</keyword>
<dbReference type="Proteomes" id="UP000001399">
    <property type="component" value="Chromosome"/>
</dbReference>
<evidence type="ECO:0000313" key="2">
    <source>
        <dbReference type="EMBL" id="ADP72774.1"/>
    </source>
</evidence>
<dbReference type="OrthoDB" id="7286766at2"/>
<protein>
    <submittedName>
        <fullName evidence="2">Uncharacterized protein</fullName>
    </submittedName>
</protein>
<dbReference type="PANTHER" id="PTHR47197:SF3">
    <property type="entry name" value="DIHYDRO-HEME D1 DEHYDROGENASE"/>
    <property type="match status" value="1"/>
</dbReference>
<dbReference type="KEGG" id="rva:Rvan_3603"/>
<dbReference type="AlphaFoldDB" id="E3I4V2"/>